<dbReference type="Proteomes" id="UP000092993">
    <property type="component" value="Unassembled WGS sequence"/>
</dbReference>
<feature type="region of interest" description="Disordered" evidence="3">
    <location>
        <begin position="584"/>
        <end position="613"/>
    </location>
</feature>
<dbReference type="InterPro" id="IPR022812">
    <property type="entry name" value="Dynamin"/>
</dbReference>
<dbReference type="AlphaFoldDB" id="A0A1C7MIA6"/>
<organism evidence="6 7">
    <name type="scientific">Grifola frondosa</name>
    <name type="common">Maitake</name>
    <name type="synonym">Polyporus frondosus</name>
    <dbReference type="NCBI Taxonomy" id="5627"/>
    <lineage>
        <taxon>Eukaryota</taxon>
        <taxon>Fungi</taxon>
        <taxon>Dikarya</taxon>
        <taxon>Basidiomycota</taxon>
        <taxon>Agaricomycotina</taxon>
        <taxon>Agaricomycetes</taxon>
        <taxon>Polyporales</taxon>
        <taxon>Grifolaceae</taxon>
        <taxon>Grifola</taxon>
    </lineage>
</organism>
<dbReference type="GO" id="GO:0048312">
    <property type="term" value="P:intracellular distribution of mitochondria"/>
    <property type="evidence" value="ECO:0007669"/>
    <property type="project" value="TreeGrafter"/>
</dbReference>
<keyword evidence="7" id="KW-1185">Reference proteome</keyword>
<dbReference type="SUPFAM" id="SSF52540">
    <property type="entry name" value="P-loop containing nucleoside triphosphate hydrolases"/>
    <property type="match status" value="1"/>
</dbReference>
<gene>
    <name evidence="6" type="primary">MX1</name>
    <name evidence="6" type="ORF">A0H81_05752</name>
</gene>
<dbReference type="InterPro" id="IPR020850">
    <property type="entry name" value="GED_dom"/>
</dbReference>
<keyword evidence="1" id="KW-0547">Nucleotide-binding</keyword>
<sequence>MLSSFSQLSADSDYAKRRKELLALIKQLRAIGAQADLDLPRIAVIGNQSAGKSSLVEAISGINVPRDAGTCTRCPMECRMSLSSGPWSCQISIRWEFDNKGSRRAEVEELPFGGRITDKTEVELMLRRAQAAVLNPTVDPSTFLKMSGDILKSGITFQGQKPLLFSKNAVCIDLLGPELTDLSFVDLPGIVQNAESEIVQLIEDLVTSHISGNCLILITLPMSDDIENQKAARLARQVDPSGLRTIGVMTKPDTLPSGSTKSRDLWLDVIEGRKHSLTHGYYCTRQPDDDERALGISGPEARAAEAQFFARTPPWCSSAHQHRFGTTNLVQSLSKLLTQVIDDALPKLQGQVALQLANCNMELDKLPRPITTEPSAFMLTLITSFCQEVDAFVRGTPNRTSLVQTNRQIYTKFKLAIRSSAPPFMPYESAAKAPKGIAKYIIMPDEDEKDVDSIGEARLIYLKDVRSHIEGCISRELPNNVPYAAKVSLIQAFQRSWEQDTLACFDNIHKEFQDVLGELIRSRFDLYGNLKAVLGPIVMELVNCRRELTLTYVHTLLKLETTPFTQNTHYLSEKKDKALAHYKDARAGKRKPERVSPSVVPQSEPPKASGFGPNSNAFAPYVNAPKSDLPFPIQPFGTPTSQSSQMTKATNNTTPALTSAAALAATPWGRSLKQDIPGLSGPFSSGKDASFSFTVGRSPQPSDAFGVSRPLKSPFGVTVRPADSQPKPANPPATSLGVPESSQPSQAPQTCKAPPPLPATPVESPSHAFTGAVFEQRVQPEEKDDEKLNNALAALAELGYHITPDALGKLNAPDEYEGELELMAEVRAYFQVAYKRVIDYIPLSIDHLFLYTFAETLQAHLIDKLGLGSANAIARCTAYLAEDPYLVSMREELESRKKRMESVQKELFNFGL</sequence>
<dbReference type="PANTHER" id="PTHR11566">
    <property type="entry name" value="DYNAMIN"/>
    <property type="match status" value="1"/>
</dbReference>
<dbReference type="Pfam" id="PF02212">
    <property type="entry name" value="GED"/>
    <property type="match status" value="1"/>
</dbReference>
<comment type="caution">
    <text evidence="6">The sequence shown here is derived from an EMBL/GenBank/DDBJ whole genome shotgun (WGS) entry which is preliminary data.</text>
</comment>
<dbReference type="InterPro" id="IPR030381">
    <property type="entry name" value="G_DYNAMIN_dom"/>
</dbReference>
<dbReference type="PROSITE" id="PS51718">
    <property type="entry name" value="G_DYNAMIN_2"/>
    <property type="match status" value="1"/>
</dbReference>
<dbReference type="InterPro" id="IPR000375">
    <property type="entry name" value="Dynamin_stalk"/>
</dbReference>
<dbReference type="GO" id="GO:0006897">
    <property type="term" value="P:endocytosis"/>
    <property type="evidence" value="ECO:0007669"/>
    <property type="project" value="TreeGrafter"/>
</dbReference>
<dbReference type="PRINTS" id="PR00195">
    <property type="entry name" value="DYNAMIN"/>
</dbReference>
<feature type="region of interest" description="Disordered" evidence="3">
    <location>
        <begin position="715"/>
        <end position="765"/>
    </location>
</feature>
<keyword evidence="2" id="KW-0342">GTP-binding</keyword>
<evidence type="ECO:0000256" key="1">
    <source>
        <dbReference type="ARBA" id="ARBA00022741"/>
    </source>
</evidence>
<name>A0A1C7MIA6_GRIFR</name>
<dbReference type="GO" id="GO:0008017">
    <property type="term" value="F:microtubule binding"/>
    <property type="evidence" value="ECO:0007669"/>
    <property type="project" value="TreeGrafter"/>
</dbReference>
<dbReference type="EMBL" id="LUGG01000005">
    <property type="protein sequence ID" value="OBZ74744.1"/>
    <property type="molecule type" value="Genomic_DNA"/>
</dbReference>
<dbReference type="GO" id="GO:0003924">
    <property type="term" value="F:GTPase activity"/>
    <property type="evidence" value="ECO:0007669"/>
    <property type="project" value="InterPro"/>
</dbReference>
<feature type="domain" description="GED" evidence="4">
    <location>
        <begin position="819"/>
        <end position="912"/>
    </location>
</feature>
<feature type="domain" description="Dynamin-type G" evidence="5">
    <location>
        <begin position="36"/>
        <end position="346"/>
    </location>
</feature>
<dbReference type="SMART" id="SM00053">
    <property type="entry name" value="DYNc"/>
    <property type="match status" value="1"/>
</dbReference>
<dbReference type="PANTHER" id="PTHR11566:SF21">
    <property type="entry name" value="DYNAMIN RELATED PROTEIN 1, ISOFORM A"/>
    <property type="match status" value="1"/>
</dbReference>
<dbReference type="InterPro" id="IPR045063">
    <property type="entry name" value="Dynamin_N"/>
</dbReference>
<dbReference type="GO" id="GO:0016020">
    <property type="term" value="C:membrane"/>
    <property type="evidence" value="ECO:0007669"/>
    <property type="project" value="TreeGrafter"/>
</dbReference>
<dbReference type="Pfam" id="PF00350">
    <property type="entry name" value="Dynamin_N"/>
    <property type="match status" value="1"/>
</dbReference>
<protein>
    <submittedName>
        <fullName evidence="6">Interferon-induced GTP-binding protein Mx1</fullName>
    </submittedName>
</protein>
<dbReference type="GO" id="GO:0016559">
    <property type="term" value="P:peroxisome fission"/>
    <property type="evidence" value="ECO:0007669"/>
    <property type="project" value="TreeGrafter"/>
</dbReference>
<dbReference type="GO" id="GO:0000266">
    <property type="term" value="P:mitochondrial fission"/>
    <property type="evidence" value="ECO:0007669"/>
    <property type="project" value="TreeGrafter"/>
</dbReference>
<dbReference type="GO" id="GO:0005874">
    <property type="term" value="C:microtubule"/>
    <property type="evidence" value="ECO:0007669"/>
    <property type="project" value="TreeGrafter"/>
</dbReference>
<evidence type="ECO:0000259" key="4">
    <source>
        <dbReference type="PROSITE" id="PS51388"/>
    </source>
</evidence>
<dbReference type="GO" id="GO:0005739">
    <property type="term" value="C:mitochondrion"/>
    <property type="evidence" value="ECO:0007669"/>
    <property type="project" value="TreeGrafter"/>
</dbReference>
<dbReference type="InterPro" id="IPR001401">
    <property type="entry name" value="Dynamin_GTPase"/>
</dbReference>
<dbReference type="Gene3D" id="3.40.50.300">
    <property type="entry name" value="P-loop containing nucleotide triphosphate hydrolases"/>
    <property type="match status" value="1"/>
</dbReference>
<evidence type="ECO:0000256" key="2">
    <source>
        <dbReference type="ARBA" id="ARBA00023134"/>
    </source>
</evidence>
<dbReference type="SMART" id="SM00302">
    <property type="entry name" value="GED"/>
    <property type="match status" value="1"/>
</dbReference>
<reference evidence="6 7" key="1">
    <citation type="submission" date="2016-03" db="EMBL/GenBank/DDBJ databases">
        <title>Whole genome sequencing of Grifola frondosa 9006-11.</title>
        <authorList>
            <person name="Min B."/>
            <person name="Park H."/>
            <person name="Kim J.-G."/>
            <person name="Cho H."/>
            <person name="Oh Y.-L."/>
            <person name="Kong W.-S."/>
            <person name="Choi I.-G."/>
        </authorList>
    </citation>
    <scope>NUCLEOTIDE SEQUENCE [LARGE SCALE GENOMIC DNA]</scope>
    <source>
        <strain evidence="6 7">9006-11</strain>
    </source>
</reference>
<accession>A0A1C7MIA6</accession>
<dbReference type="Pfam" id="PF01031">
    <property type="entry name" value="Dynamin_M"/>
    <property type="match status" value="1"/>
</dbReference>
<dbReference type="OrthoDB" id="5061070at2759"/>
<dbReference type="CDD" id="cd08771">
    <property type="entry name" value="DLP_1"/>
    <property type="match status" value="1"/>
</dbReference>
<evidence type="ECO:0000256" key="3">
    <source>
        <dbReference type="SAM" id="MobiDB-lite"/>
    </source>
</evidence>
<dbReference type="OMA" id="THGYYCT"/>
<evidence type="ECO:0000313" key="7">
    <source>
        <dbReference type="Proteomes" id="UP000092993"/>
    </source>
</evidence>
<proteinExistence type="predicted"/>
<dbReference type="Gene3D" id="1.20.120.1240">
    <property type="entry name" value="Dynamin, middle domain"/>
    <property type="match status" value="2"/>
</dbReference>
<feature type="compositionally biased region" description="Polar residues" evidence="3">
    <location>
        <begin position="740"/>
        <end position="749"/>
    </location>
</feature>
<evidence type="ECO:0000259" key="5">
    <source>
        <dbReference type="PROSITE" id="PS51718"/>
    </source>
</evidence>
<evidence type="ECO:0000313" key="6">
    <source>
        <dbReference type="EMBL" id="OBZ74744.1"/>
    </source>
</evidence>
<dbReference type="PROSITE" id="PS51388">
    <property type="entry name" value="GED"/>
    <property type="match status" value="1"/>
</dbReference>
<dbReference type="GO" id="GO:0005525">
    <property type="term" value="F:GTP binding"/>
    <property type="evidence" value="ECO:0007669"/>
    <property type="project" value="InterPro"/>
</dbReference>
<dbReference type="InterPro" id="IPR027417">
    <property type="entry name" value="P-loop_NTPase"/>
</dbReference>
<feature type="compositionally biased region" description="Low complexity" evidence="3">
    <location>
        <begin position="595"/>
        <end position="606"/>
    </location>
</feature>
<dbReference type="InterPro" id="IPR003130">
    <property type="entry name" value="GED"/>
</dbReference>
<dbReference type="STRING" id="5627.A0A1C7MIA6"/>